<sequence>MKSFLKILQINYIPRSPDFALLVLRVWLGATLVMNHGWVKVMKFSTMSSSFADPFGVGSKWSLGLAIFAEVVCGALLALGVVTRFAALVVIVMLSVAFVTVHNTRIASGPGSGELAFIYLAGFVTIFIAGPGRFAVDKGA</sequence>
<reference evidence="8" key="1">
    <citation type="submission" date="2021-08" db="EMBL/GenBank/DDBJ databases">
        <title>Genome of a novel bacterium of the phylum Verrucomicrobia, Oleiharenicola sp. KSB-15.</title>
        <authorList>
            <person name="Chung J.-H."/>
            <person name="Ahn J.-H."/>
            <person name="Yoon Y."/>
            <person name="Kim D.-Y."/>
            <person name="An S.-H."/>
            <person name="Park I."/>
            <person name="Yeon J."/>
        </authorList>
    </citation>
    <scope>NUCLEOTIDE SEQUENCE</scope>
    <source>
        <strain evidence="8">KSB-15</strain>
    </source>
</reference>
<dbReference type="AlphaFoldDB" id="A0A8F9XIN7"/>
<evidence type="ECO:0000313" key="9">
    <source>
        <dbReference type="Proteomes" id="UP000825051"/>
    </source>
</evidence>
<organism evidence="8 9">
    <name type="scientific">Horticoccus luteus</name>
    <dbReference type="NCBI Taxonomy" id="2862869"/>
    <lineage>
        <taxon>Bacteria</taxon>
        <taxon>Pseudomonadati</taxon>
        <taxon>Verrucomicrobiota</taxon>
        <taxon>Opitutia</taxon>
        <taxon>Opitutales</taxon>
        <taxon>Opitutaceae</taxon>
        <taxon>Horticoccus</taxon>
    </lineage>
</organism>
<dbReference type="KEGG" id="ole:K0B96_10665"/>
<name>A0A8F9XIN7_9BACT</name>
<dbReference type="PANTHER" id="PTHR33452:SF1">
    <property type="entry name" value="INNER MEMBRANE PROTEIN YPHA-RELATED"/>
    <property type="match status" value="1"/>
</dbReference>
<comment type="subcellular location">
    <subcellularLocation>
        <location evidence="1">Cell membrane</location>
        <topology evidence="1">Multi-pass membrane protein</topology>
    </subcellularLocation>
</comment>
<dbReference type="PANTHER" id="PTHR33452">
    <property type="entry name" value="OXIDOREDUCTASE CATD-RELATED"/>
    <property type="match status" value="1"/>
</dbReference>
<feature type="transmembrane region" description="Helical" evidence="7">
    <location>
        <begin position="116"/>
        <end position="136"/>
    </location>
</feature>
<comment type="similarity">
    <text evidence="2">Belongs to the DoxX family.</text>
</comment>
<evidence type="ECO:0000256" key="4">
    <source>
        <dbReference type="ARBA" id="ARBA00022692"/>
    </source>
</evidence>
<evidence type="ECO:0000256" key="7">
    <source>
        <dbReference type="SAM" id="Phobius"/>
    </source>
</evidence>
<keyword evidence="6 7" id="KW-0472">Membrane</keyword>
<dbReference type="InterPro" id="IPR032808">
    <property type="entry name" value="DoxX"/>
</dbReference>
<evidence type="ECO:0000313" key="8">
    <source>
        <dbReference type="EMBL" id="QYM77783.1"/>
    </source>
</evidence>
<feature type="transmembrane region" description="Helical" evidence="7">
    <location>
        <begin position="20"/>
        <end position="39"/>
    </location>
</feature>
<dbReference type="InterPro" id="IPR051907">
    <property type="entry name" value="DoxX-like_oxidoreductase"/>
</dbReference>
<evidence type="ECO:0000256" key="1">
    <source>
        <dbReference type="ARBA" id="ARBA00004651"/>
    </source>
</evidence>
<protein>
    <submittedName>
        <fullName evidence="8">DoxX family protein</fullName>
    </submittedName>
</protein>
<keyword evidence="5 7" id="KW-1133">Transmembrane helix</keyword>
<gene>
    <name evidence="8" type="ORF">K0B96_10665</name>
</gene>
<evidence type="ECO:0000256" key="6">
    <source>
        <dbReference type="ARBA" id="ARBA00023136"/>
    </source>
</evidence>
<feature type="transmembrane region" description="Helical" evidence="7">
    <location>
        <begin position="59"/>
        <end position="78"/>
    </location>
</feature>
<dbReference type="Proteomes" id="UP000825051">
    <property type="component" value="Chromosome"/>
</dbReference>
<dbReference type="Pfam" id="PF07681">
    <property type="entry name" value="DoxX"/>
    <property type="match status" value="1"/>
</dbReference>
<evidence type="ECO:0000256" key="3">
    <source>
        <dbReference type="ARBA" id="ARBA00022475"/>
    </source>
</evidence>
<dbReference type="RefSeq" id="WP_220160887.1">
    <property type="nucleotide sequence ID" value="NZ_CP080507.1"/>
</dbReference>
<proteinExistence type="inferred from homology"/>
<accession>A0A8F9XIN7</accession>
<keyword evidence="4 7" id="KW-0812">Transmembrane</keyword>
<dbReference type="EMBL" id="CP080507">
    <property type="protein sequence ID" value="QYM77783.1"/>
    <property type="molecule type" value="Genomic_DNA"/>
</dbReference>
<evidence type="ECO:0000256" key="2">
    <source>
        <dbReference type="ARBA" id="ARBA00006679"/>
    </source>
</evidence>
<feature type="transmembrane region" description="Helical" evidence="7">
    <location>
        <begin position="85"/>
        <end position="104"/>
    </location>
</feature>
<keyword evidence="3" id="KW-1003">Cell membrane</keyword>
<dbReference type="GO" id="GO:0005886">
    <property type="term" value="C:plasma membrane"/>
    <property type="evidence" value="ECO:0007669"/>
    <property type="project" value="UniProtKB-SubCell"/>
</dbReference>
<evidence type="ECO:0000256" key="5">
    <source>
        <dbReference type="ARBA" id="ARBA00022989"/>
    </source>
</evidence>
<keyword evidence="9" id="KW-1185">Reference proteome</keyword>